<dbReference type="PANTHER" id="PTHR12867:SF6">
    <property type="entry name" value="N-ACETYLGLUCOSAMINYLDIPHOSPHODOLICHOL N-ACETYLGLUCOSAMINYLTRANSFERASE"/>
    <property type="match status" value="1"/>
</dbReference>
<organism evidence="7 8">
    <name type="scientific">Colwellia psychrerythraea</name>
    <name type="common">Vibrio psychroerythus</name>
    <dbReference type="NCBI Taxonomy" id="28229"/>
    <lineage>
        <taxon>Bacteria</taxon>
        <taxon>Pseudomonadati</taxon>
        <taxon>Pseudomonadota</taxon>
        <taxon>Gammaproteobacteria</taxon>
        <taxon>Alteromonadales</taxon>
        <taxon>Colwelliaceae</taxon>
        <taxon>Colwellia</taxon>
    </lineage>
</organism>
<keyword evidence="3" id="KW-0328">Glycosyltransferase</keyword>
<dbReference type="Pfam" id="PF04101">
    <property type="entry name" value="Glyco_tran_28_C"/>
    <property type="match status" value="1"/>
</dbReference>
<evidence type="ECO:0000256" key="3">
    <source>
        <dbReference type="ARBA" id="ARBA00022676"/>
    </source>
</evidence>
<dbReference type="AlphaFoldDB" id="A0A099KVV9"/>
<name>A0A099KVV9_COLPS</name>
<accession>A0A099KVV9</accession>
<comment type="subcellular location">
    <subcellularLocation>
        <location evidence="1">Endoplasmic reticulum</location>
    </subcellularLocation>
</comment>
<evidence type="ECO:0000256" key="5">
    <source>
        <dbReference type="ARBA" id="ARBA00022824"/>
    </source>
</evidence>
<comment type="caution">
    <text evidence="7">The sequence shown here is derived from an EMBL/GenBank/DDBJ whole genome shotgun (WGS) entry which is preliminary data.</text>
</comment>
<dbReference type="SUPFAM" id="SSF53756">
    <property type="entry name" value="UDP-Glycosyltransferase/glycogen phosphorylase"/>
    <property type="match status" value="1"/>
</dbReference>
<keyword evidence="4 7" id="KW-0808">Transferase</keyword>
<dbReference type="PANTHER" id="PTHR12867">
    <property type="entry name" value="GLYCOSYL TRANSFERASE-RELATED"/>
    <property type="match status" value="1"/>
</dbReference>
<evidence type="ECO:0000259" key="6">
    <source>
        <dbReference type="Pfam" id="PF04101"/>
    </source>
</evidence>
<evidence type="ECO:0000256" key="1">
    <source>
        <dbReference type="ARBA" id="ARBA00004240"/>
    </source>
</evidence>
<protein>
    <submittedName>
        <fullName evidence="7">Glycosyltransferase 28 domain-containing protein</fullName>
    </submittedName>
</protein>
<dbReference type="PATRIC" id="fig|28229.4.peg.904"/>
<evidence type="ECO:0000313" key="7">
    <source>
        <dbReference type="EMBL" id="KGJ94696.1"/>
    </source>
</evidence>
<evidence type="ECO:0000313" key="8">
    <source>
        <dbReference type="Proteomes" id="UP000029843"/>
    </source>
</evidence>
<evidence type="ECO:0000256" key="4">
    <source>
        <dbReference type="ARBA" id="ARBA00022679"/>
    </source>
</evidence>
<dbReference type="OrthoDB" id="7186565at2"/>
<reference evidence="7 8" key="1">
    <citation type="submission" date="2014-08" db="EMBL/GenBank/DDBJ databases">
        <title>Genomic and Phenotypic Diversity of Colwellia psychrerythraea strains from Disparate Marine Basins.</title>
        <authorList>
            <person name="Techtmann S.M."/>
            <person name="Stelling S.C."/>
            <person name="Utturkar S.M."/>
            <person name="Alshibli N."/>
            <person name="Harris A."/>
            <person name="Brown S.D."/>
            <person name="Hazen T.C."/>
        </authorList>
    </citation>
    <scope>NUCLEOTIDE SEQUENCE [LARGE SCALE GENOMIC DNA]</scope>
    <source>
        <strain evidence="7 8">ND2E</strain>
    </source>
</reference>
<dbReference type="EMBL" id="JQED01000005">
    <property type="protein sequence ID" value="KGJ94696.1"/>
    <property type="molecule type" value="Genomic_DNA"/>
</dbReference>
<feature type="domain" description="Glycosyl transferase family 28 C-terminal" evidence="6">
    <location>
        <begin position="1"/>
        <end position="106"/>
    </location>
</feature>
<dbReference type="InterPro" id="IPR039042">
    <property type="entry name" value="Alg13-like"/>
</dbReference>
<sequence>MIFVTVGTYNFDILIMQIDKLVGEGFFTGEKVLCQIGSGEYEPKNCEYIRYADSLQSFYDDADFIICHGGTGSTSDCIRKEKPFISVANVALTDNHQTEFLNALSSEIEFIWTDDPEKIVTLYELAKTKVSLNKIDTLFDDLNVFIAR</sequence>
<dbReference type="InterPro" id="IPR007235">
    <property type="entry name" value="Glyco_trans_28_C"/>
</dbReference>
<dbReference type="GO" id="GO:0006488">
    <property type="term" value="P:dolichol-linked oligosaccharide biosynthetic process"/>
    <property type="evidence" value="ECO:0007669"/>
    <property type="project" value="InterPro"/>
</dbReference>
<dbReference type="RefSeq" id="WP_052056245.1">
    <property type="nucleotide sequence ID" value="NZ_JQED01000005.1"/>
</dbReference>
<gene>
    <name evidence="7" type="ORF">ND2E_1885</name>
</gene>
<comment type="similarity">
    <text evidence="2">Belongs to the glycosyltransferase 28 family.</text>
</comment>
<dbReference type="Proteomes" id="UP000029843">
    <property type="component" value="Unassembled WGS sequence"/>
</dbReference>
<evidence type="ECO:0000256" key="2">
    <source>
        <dbReference type="ARBA" id="ARBA00006962"/>
    </source>
</evidence>
<keyword evidence="5" id="KW-0256">Endoplasmic reticulum</keyword>
<dbReference type="GO" id="GO:0016758">
    <property type="term" value="F:hexosyltransferase activity"/>
    <property type="evidence" value="ECO:0007669"/>
    <property type="project" value="InterPro"/>
</dbReference>
<proteinExistence type="inferred from homology"/>
<dbReference type="Gene3D" id="3.40.50.2000">
    <property type="entry name" value="Glycogen Phosphorylase B"/>
    <property type="match status" value="1"/>
</dbReference>